<dbReference type="GO" id="GO:0000287">
    <property type="term" value="F:magnesium ion binding"/>
    <property type="evidence" value="ECO:0007669"/>
    <property type="project" value="TreeGrafter"/>
</dbReference>
<gene>
    <name evidence="1" type="ORF">IAA42_05770</name>
</gene>
<dbReference type="InterPro" id="IPR036412">
    <property type="entry name" value="HAD-like_sf"/>
</dbReference>
<dbReference type="SUPFAM" id="SSF56784">
    <property type="entry name" value="HAD-like"/>
    <property type="match status" value="1"/>
</dbReference>
<comment type="caution">
    <text evidence="1">The sequence shown here is derived from an EMBL/GenBank/DDBJ whole genome shotgun (WGS) entry which is preliminary data.</text>
</comment>
<protein>
    <submittedName>
        <fullName evidence="1">Cof-type HAD-IIB family hydrolase</fullName>
    </submittedName>
</protein>
<organism evidence="1 2">
    <name type="scientific">Candidatus Olsenella excrementavium</name>
    <dbReference type="NCBI Taxonomy" id="2838709"/>
    <lineage>
        <taxon>Bacteria</taxon>
        <taxon>Bacillati</taxon>
        <taxon>Actinomycetota</taxon>
        <taxon>Coriobacteriia</taxon>
        <taxon>Coriobacteriales</taxon>
        <taxon>Atopobiaceae</taxon>
        <taxon>Olsenella</taxon>
    </lineage>
</organism>
<dbReference type="Gene3D" id="3.30.1240.10">
    <property type="match status" value="1"/>
</dbReference>
<dbReference type="PANTHER" id="PTHR10000:SF25">
    <property type="entry name" value="PHOSPHATASE YKRA-RELATED"/>
    <property type="match status" value="1"/>
</dbReference>
<dbReference type="PROSITE" id="PS01229">
    <property type="entry name" value="COF_2"/>
    <property type="match status" value="1"/>
</dbReference>
<name>A0A9D1ZAQ6_9ACTN</name>
<accession>A0A9D1ZAQ6</accession>
<evidence type="ECO:0000313" key="1">
    <source>
        <dbReference type="EMBL" id="HIY79925.1"/>
    </source>
</evidence>
<sequence length="274" mass="29533">MAPAERRAWKTPARVRAAFFDVDGTLLSLAQNRVPESAAAALTRLRDSGVALVLATGRTHYLLDKIDLTAFDAAVTFNGQLVEVGDRVVHSNPLDPEDVASVVRQVEQGAFECLFMERDRMYLSGSNELTRAMEVLTHNHFELAPVEQALEHDVYQLNVFLAPGEEHLLLNQTAHVKTTRWSDLFVDGMPDAGGKDVGVRIVMDELGLAPEECVAFGDGGNDVDMFGAVGTSVAMGNGGADARAAATYVTDDVDTDGIWNACVRLGLFDAAGRV</sequence>
<dbReference type="GO" id="GO:0016791">
    <property type="term" value="F:phosphatase activity"/>
    <property type="evidence" value="ECO:0007669"/>
    <property type="project" value="TreeGrafter"/>
</dbReference>
<dbReference type="PROSITE" id="PS01228">
    <property type="entry name" value="COF_1"/>
    <property type="match status" value="1"/>
</dbReference>
<dbReference type="InterPro" id="IPR000150">
    <property type="entry name" value="Cof"/>
</dbReference>
<keyword evidence="1" id="KW-0378">Hydrolase</keyword>
<dbReference type="Pfam" id="PF08282">
    <property type="entry name" value="Hydrolase_3"/>
    <property type="match status" value="1"/>
</dbReference>
<dbReference type="Proteomes" id="UP000824133">
    <property type="component" value="Unassembled WGS sequence"/>
</dbReference>
<evidence type="ECO:0000313" key="2">
    <source>
        <dbReference type="Proteomes" id="UP000824133"/>
    </source>
</evidence>
<dbReference type="NCBIfam" id="TIGR01484">
    <property type="entry name" value="HAD-SF-IIB"/>
    <property type="match status" value="1"/>
</dbReference>
<dbReference type="SFLD" id="SFLDS00003">
    <property type="entry name" value="Haloacid_Dehalogenase"/>
    <property type="match status" value="1"/>
</dbReference>
<proteinExistence type="predicted"/>
<dbReference type="EMBL" id="DXCP01000043">
    <property type="protein sequence ID" value="HIY79925.1"/>
    <property type="molecule type" value="Genomic_DNA"/>
</dbReference>
<dbReference type="GO" id="GO:0005829">
    <property type="term" value="C:cytosol"/>
    <property type="evidence" value="ECO:0007669"/>
    <property type="project" value="TreeGrafter"/>
</dbReference>
<dbReference type="InterPro" id="IPR006379">
    <property type="entry name" value="HAD-SF_hydro_IIB"/>
</dbReference>
<dbReference type="Gene3D" id="3.40.50.1000">
    <property type="entry name" value="HAD superfamily/HAD-like"/>
    <property type="match status" value="1"/>
</dbReference>
<dbReference type="NCBIfam" id="TIGR00099">
    <property type="entry name" value="Cof-subfamily"/>
    <property type="match status" value="1"/>
</dbReference>
<reference evidence="1" key="1">
    <citation type="journal article" date="2021" name="PeerJ">
        <title>Extensive microbial diversity within the chicken gut microbiome revealed by metagenomics and culture.</title>
        <authorList>
            <person name="Gilroy R."/>
            <person name="Ravi A."/>
            <person name="Getino M."/>
            <person name="Pursley I."/>
            <person name="Horton D.L."/>
            <person name="Alikhan N.F."/>
            <person name="Baker D."/>
            <person name="Gharbi K."/>
            <person name="Hall N."/>
            <person name="Watson M."/>
            <person name="Adriaenssens E.M."/>
            <person name="Foster-Nyarko E."/>
            <person name="Jarju S."/>
            <person name="Secka A."/>
            <person name="Antonio M."/>
            <person name="Oren A."/>
            <person name="Chaudhuri R.R."/>
            <person name="La Ragione R."/>
            <person name="Hildebrand F."/>
            <person name="Pallen M.J."/>
        </authorList>
    </citation>
    <scope>NUCLEOTIDE SEQUENCE</scope>
    <source>
        <strain evidence="1">ChiHjej10B9-743</strain>
    </source>
</reference>
<dbReference type="PANTHER" id="PTHR10000">
    <property type="entry name" value="PHOSPHOSERINE PHOSPHATASE"/>
    <property type="match status" value="1"/>
</dbReference>
<dbReference type="InterPro" id="IPR023214">
    <property type="entry name" value="HAD_sf"/>
</dbReference>
<dbReference type="AlphaFoldDB" id="A0A9D1ZAQ6"/>
<dbReference type="SFLD" id="SFLDG01140">
    <property type="entry name" value="C2.B:_Phosphomannomutase_and_P"/>
    <property type="match status" value="1"/>
</dbReference>
<reference evidence="1" key="2">
    <citation type="submission" date="2021-04" db="EMBL/GenBank/DDBJ databases">
        <authorList>
            <person name="Gilroy R."/>
        </authorList>
    </citation>
    <scope>NUCLEOTIDE SEQUENCE</scope>
    <source>
        <strain evidence="1">ChiHjej10B9-743</strain>
    </source>
</reference>